<organism evidence="6 7">
    <name type="scientific">Colletotrichum siamense</name>
    <name type="common">Anthracnose fungus</name>
    <dbReference type="NCBI Taxonomy" id="690259"/>
    <lineage>
        <taxon>Eukaryota</taxon>
        <taxon>Fungi</taxon>
        <taxon>Dikarya</taxon>
        <taxon>Ascomycota</taxon>
        <taxon>Pezizomycotina</taxon>
        <taxon>Sordariomycetes</taxon>
        <taxon>Hypocreomycetidae</taxon>
        <taxon>Glomerellales</taxon>
        <taxon>Glomerellaceae</taxon>
        <taxon>Colletotrichum</taxon>
        <taxon>Colletotrichum gloeosporioides species complex</taxon>
    </lineage>
</organism>
<dbReference type="InterPro" id="IPR056125">
    <property type="entry name" value="DUF7708"/>
</dbReference>
<feature type="domain" description="GPI inositol-deacylase winged helix" evidence="3">
    <location>
        <begin position="552"/>
        <end position="619"/>
    </location>
</feature>
<sequence>MAHAKNPQLSNTATSLSPFEEELEAFKSRLKPQEREYFKFSTEHEFTKEIDSLQTRLHKGRRQQNMTKLKGFIEAMNQFGKVIDVFCQTSEVLAFVWGPWKLLLLIGDSFSTAFSELLNTYQQLGRTLSLLLQTSDLFSDDKNTAEVLAIVYKDVLDFHFEAFKYFQQPMLKQIYHATWKTYKTKFSDLIHNLDQHGLLLLGQTTLAQARKSRELETARRLQDRSDRDCRARERIIGWLQGAGMDSNVKNDHAKLLKVRSNAPNSGKWLLSKAEFKRWFGRFPSIPALLWINGMPGAGKTVLASMIVDQAQALSHTTVLYFYCKADNPEKNNFLSIGRRLLLQLLEQNPELLYYFDSKYQSSTDATLTTISHLEELLQIGIKNTASTYIILDGLDECPVEETKTICSWFRKLVEDQPNANSDQIRCLFVSQDEKTTRQTLCDIASLKIRASDNMEDIAEFSLHWSLRIQKRFGLRDEERVSIAKRIPDVCGGMFLLAKLICENLYEQANIDDLNTELQPNTFPQEIDEAYGRIMVRLSSQMPSKGKTDYCLLLLSWLVCAKRPLKWYEIQTARSIDLEEHTVNLNRYSFRDGPKDICGSLVEEDDVNGTVELVHLTAKQSVFISPQTPHVTPRGDKETHLNPSSKFKVPYPERVRESIYRGDQIHNDMCELSKSSGISTSACGP</sequence>
<evidence type="ECO:0000259" key="5">
    <source>
        <dbReference type="Pfam" id="PF24883"/>
    </source>
</evidence>
<dbReference type="SUPFAM" id="SSF52540">
    <property type="entry name" value="P-loop containing nucleoside triphosphate hydrolases"/>
    <property type="match status" value="1"/>
</dbReference>
<dbReference type="Proteomes" id="UP000711996">
    <property type="component" value="Unassembled WGS sequence"/>
</dbReference>
<dbReference type="InterPro" id="IPR054471">
    <property type="entry name" value="GPIID_WHD"/>
</dbReference>
<gene>
    <name evidence="6" type="ORF">CGCSCA2_v014889</name>
</gene>
<feature type="domain" description="DUF7708" evidence="4">
    <location>
        <begin position="69"/>
        <end position="195"/>
    </location>
</feature>
<dbReference type="Pfam" id="PF24809">
    <property type="entry name" value="DUF7708"/>
    <property type="match status" value="1"/>
</dbReference>
<evidence type="ECO:0000256" key="2">
    <source>
        <dbReference type="SAM" id="MobiDB-lite"/>
    </source>
</evidence>
<proteinExistence type="predicted"/>
<evidence type="ECO:0000259" key="3">
    <source>
        <dbReference type="Pfam" id="PF22939"/>
    </source>
</evidence>
<evidence type="ECO:0000313" key="6">
    <source>
        <dbReference type="EMBL" id="KAF4841257.1"/>
    </source>
</evidence>
<evidence type="ECO:0000313" key="7">
    <source>
        <dbReference type="Proteomes" id="UP000711996"/>
    </source>
</evidence>
<dbReference type="InterPro" id="IPR027417">
    <property type="entry name" value="P-loop_NTPase"/>
</dbReference>
<dbReference type="PANTHER" id="PTHR10039">
    <property type="entry name" value="AMELOGENIN"/>
    <property type="match status" value="1"/>
</dbReference>
<dbReference type="EMBL" id="QPMT01000107">
    <property type="protein sequence ID" value="KAF4841257.1"/>
    <property type="molecule type" value="Genomic_DNA"/>
</dbReference>
<dbReference type="OrthoDB" id="4847602at2759"/>
<dbReference type="Pfam" id="PF22939">
    <property type="entry name" value="WHD_GPIID"/>
    <property type="match status" value="1"/>
</dbReference>
<accession>A0A9P5BM87</accession>
<feature type="region of interest" description="Disordered" evidence="2">
    <location>
        <begin position="625"/>
        <end position="646"/>
    </location>
</feature>
<name>A0A9P5BM87_COLSI</name>
<keyword evidence="1" id="KW-0677">Repeat</keyword>
<dbReference type="PANTHER" id="PTHR10039:SF14">
    <property type="entry name" value="NACHT DOMAIN-CONTAINING PROTEIN"/>
    <property type="match status" value="1"/>
</dbReference>
<reference evidence="6" key="1">
    <citation type="submission" date="2019-06" db="EMBL/GenBank/DDBJ databases">
        <authorList>
            <person name="Gan P."/>
            <person name="Shirasu K."/>
        </authorList>
    </citation>
    <scope>NUCLEOTIDE SEQUENCE [LARGE SCALE GENOMIC DNA]</scope>
    <source>
        <strain evidence="6">CAD2</strain>
    </source>
</reference>
<dbReference type="AlphaFoldDB" id="A0A9P5BM87"/>
<dbReference type="Pfam" id="PF24883">
    <property type="entry name" value="NPHP3_N"/>
    <property type="match status" value="1"/>
</dbReference>
<keyword evidence="7" id="KW-1185">Reference proteome</keyword>
<comment type="caution">
    <text evidence="6">The sequence shown here is derived from an EMBL/GenBank/DDBJ whole genome shotgun (WGS) entry which is preliminary data.</text>
</comment>
<evidence type="ECO:0000256" key="1">
    <source>
        <dbReference type="ARBA" id="ARBA00022737"/>
    </source>
</evidence>
<dbReference type="Gene3D" id="3.40.50.300">
    <property type="entry name" value="P-loop containing nucleotide triphosphate hydrolases"/>
    <property type="match status" value="1"/>
</dbReference>
<protein>
    <submittedName>
        <fullName evidence="6">Vegetative incompatibility protein HET-E-1</fullName>
    </submittedName>
</protein>
<feature type="domain" description="Nephrocystin 3-like N-terminal" evidence="5">
    <location>
        <begin position="265"/>
        <end position="430"/>
    </location>
</feature>
<dbReference type="InterPro" id="IPR056884">
    <property type="entry name" value="NPHP3-like_N"/>
</dbReference>
<evidence type="ECO:0000259" key="4">
    <source>
        <dbReference type="Pfam" id="PF24809"/>
    </source>
</evidence>